<proteinExistence type="predicted"/>
<name>A0ABS8WKI1_DATST</name>
<dbReference type="Proteomes" id="UP000823775">
    <property type="component" value="Unassembled WGS sequence"/>
</dbReference>
<accession>A0ABS8WKI1</accession>
<gene>
    <name evidence="1" type="ORF">HAX54_049541</name>
</gene>
<evidence type="ECO:0000313" key="2">
    <source>
        <dbReference type="Proteomes" id="UP000823775"/>
    </source>
</evidence>
<organism evidence="1 2">
    <name type="scientific">Datura stramonium</name>
    <name type="common">Jimsonweed</name>
    <name type="synonym">Common thornapple</name>
    <dbReference type="NCBI Taxonomy" id="4076"/>
    <lineage>
        <taxon>Eukaryota</taxon>
        <taxon>Viridiplantae</taxon>
        <taxon>Streptophyta</taxon>
        <taxon>Embryophyta</taxon>
        <taxon>Tracheophyta</taxon>
        <taxon>Spermatophyta</taxon>
        <taxon>Magnoliopsida</taxon>
        <taxon>eudicotyledons</taxon>
        <taxon>Gunneridae</taxon>
        <taxon>Pentapetalae</taxon>
        <taxon>asterids</taxon>
        <taxon>lamiids</taxon>
        <taxon>Solanales</taxon>
        <taxon>Solanaceae</taxon>
        <taxon>Solanoideae</taxon>
        <taxon>Datureae</taxon>
        <taxon>Datura</taxon>
    </lineage>
</organism>
<dbReference type="EMBL" id="JACEIK010008412">
    <property type="protein sequence ID" value="MCE3051343.1"/>
    <property type="molecule type" value="Genomic_DNA"/>
</dbReference>
<protein>
    <submittedName>
        <fullName evidence="1">Uncharacterized protein</fullName>
    </submittedName>
</protein>
<reference evidence="1 2" key="1">
    <citation type="journal article" date="2021" name="BMC Genomics">
        <title>Datura genome reveals duplications of psychoactive alkaloid biosynthetic genes and high mutation rate following tissue culture.</title>
        <authorList>
            <person name="Rajewski A."/>
            <person name="Carter-House D."/>
            <person name="Stajich J."/>
            <person name="Litt A."/>
        </authorList>
    </citation>
    <scope>NUCLEOTIDE SEQUENCE [LARGE SCALE GENOMIC DNA]</scope>
    <source>
        <strain evidence="1">AR-01</strain>
    </source>
</reference>
<comment type="caution">
    <text evidence="1">The sequence shown here is derived from an EMBL/GenBank/DDBJ whole genome shotgun (WGS) entry which is preliminary data.</text>
</comment>
<feature type="non-terminal residue" evidence="1">
    <location>
        <position position="112"/>
    </location>
</feature>
<evidence type="ECO:0000313" key="1">
    <source>
        <dbReference type="EMBL" id="MCE3051343.1"/>
    </source>
</evidence>
<sequence length="112" mass="12707">MEEKLRKKKKESSSPTPTPFFASSFIVIDYCDPYTLVKITTRSLLGLAKHDAFPIVFRLYTSGSHHVFHRQQPLISPLRLLVRGGPVCSFRRSSNLDLSFRTILAVIISSLK</sequence>
<keyword evidence="2" id="KW-1185">Reference proteome</keyword>